<evidence type="ECO:0000313" key="2">
    <source>
        <dbReference type="Proteomes" id="UP000700596"/>
    </source>
</evidence>
<name>A0A9P9E606_9PLEO</name>
<gene>
    <name evidence="1" type="ORF">B0J11DRAFT_255253</name>
</gene>
<evidence type="ECO:0000313" key="1">
    <source>
        <dbReference type="EMBL" id="KAH7130586.1"/>
    </source>
</evidence>
<comment type="caution">
    <text evidence="1">The sequence shown here is derived from an EMBL/GenBank/DDBJ whole genome shotgun (WGS) entry which is preliminary data.</text>
</comment>
<proteinExistence type="predicted"/>
<sequence>MDRRFSATSALSHDARPARTIFAIWPFDTSLCSFQFRFSVGIGTLHTFFLGFRITFWRAQPCGSFQLTTFWFFFGLQKTRKNFGIVVHTDLLTD</sequence>
<dbReference type="Proteomes" id="UP000700596">
    <property type="component" value="Unassembled WGS sequence"/>
</dbReference>
<organism evidence="1 2">
    <name type="scientific">Dendryphion nanum</name>
    <dbReference type="NCBI Taxonomy" id="256645"/>
    <lineage>
        <taxon>Eukaryota</taxon>
        <taxon>Fungi</taxon>
        <taxon>Dikarya</taxon>
        <taxon>Ascomycota</taxon>
        <taxon>Pezizomycotina</taxon>
        <taxon>Dothideomycetes</taxon>
        <taxon>Pleosporomycetidae</taxon>
        <taxon>Pleosporales</taxon>
        <taxon>Torulaceae</taxon>
        <taxon>Dendryphion</taxon>
    </lineage>
</organism>
<dbReference type="EMBL" id="JAGMWT010000004">
    <property type="protein sequence ID" value="KAH7130586.1"/>
    <property type="molecule type" value="Genomic_DNA"/>
</dbReference>
<keyword evidence="2" id="KW-1185">Reference proteome</keyword>
<accession>A0A9P9E606</accession>
<reference evidence="1" key="1">
    <citation type="journal article" date="2021" name="Nat. Commun.">
        <title>Genetic determinants of endophytism in the Arabidopsis root mycobiome.</title>
        <authorList>
            <person name="Mesny F."/>
            <person name="Miyauchi S."/>
            <person name="Thiergart T."/>
            <person name="Pickel B."/>
            <person name="Atanasova L."/>
            <person name="Karlsson M."/>
            <person name="Huettel B."/>
            <person name="Barry K.W."/>
            <person name="Haridas S."/>
            <person name="Chen C."/>
            <person name="Bauer D."/>
            <person name="Andreopoulos W."/>
            <person name="Pangilinan J."/>
            <person name="LaButti K."/>
            <person name="Riley R."/>
            <person name="Lipzen A."/>
            <person name="Clum A."/>
            <person name="Drula E."/>
            <person name="Henrissat B."/>
            <person name="Kohler A."/>
            <person name="Grigoriev I.V."/>
            <person name="Martin F.M."/>
            <person name="Hacquard S."/>
        </authorList>
    </citation>
    <scope>NUCLEOTIDE SEQUENCE</scope>
    <source>
        <strain evidence="1">MPI-CAGE-CH-0243</strain>
    </source>
</reference>
<dbReference type="AlphaFoldDB" id="A0A9P9E606"/>
<protein>
    <submittedName>
        <fullName evidence="1">Uncharacterized protein</fullName>
    </submittedName>
</protein>